<reference evidence="2 3" key="1">
    <citation type="submission" date="2016-04" db="EMBL/GenBank/DDBJ databases">
        <authorList>
            <person name="Evans L.H."/>
            <person name="Alamgir A."/>
            <person name="Owens N."/>
            <person name="Weber N.D."/>
            <person name="Virtaneva K."/>
            <person name="Barbian K."/>
            <person name="Babar A."/>
            <person name="Rosenke K."/>
        </authorList>
    </citation>
    <scope>NUCLEOTIDE SEQUENCE [LARGE SCALE GENOMIC DNA]</scope>
    <source>
        <strain evidence="2 3">IFM 0406</strain>
    </source>
</reference>
<evidence type="ECO:0000313" key="3">
    <source>
        <dbReference type="Proteomes" id="UP000076512"/>
    </source>
</evidence>
<gene>
    <name evidence="2" type="ORF">AWN90_35860</name>
</gene>
<sequence>MNQMVNQGIVTVSAEVYSCVDQFYAFQMQTLDDGDIDGWVGTFTDDGVFISNGLPDPVVGREQLAELGRKTVARLSERDAIRRHFVFNVIIEPASGGVLRTTCYVPVFDTVDGITSLTTSTVMHDELVKSDDCLLVRHRVISRDDLAVKS</sequence>
<dbReference type="RefSeq" id="WP_067592152.1">
    <property type="nucleotide sequence ID" value="NZ_JAAFZG010000002.1"/>
</dbReference>
<proteinExistence type="predicted"/>
<dbReference type="Proteomes" id="UP000076512">
    <property type="component" value="Unassembled WGS sequence"/>
</dbReference>
<dbReference type="OrthoDB" id="9130903at2"/>
<evidence type="ECO:0000259" key="1">
    <source>
        <dbReference type="Pfam" id="PF13577"/>
    </source>
</evidence>
<dbReference type="InterPro" id="IPR037401">
    <property type="entry name" value="SnoaL-like"/>
</dbReference>
<dbReference type="Pfam" id="PF13577">
    <property type="entry name" value="SnoaL_4"/>
    <property type="match status" value="1"/>
</dbReference>
<dbReference type="EMBL" id="LWGR01000008">
    <property type="protein sequence ID" value="KZM72310.1"/>
    <property type="molecule type" value="Genomic_DNA"/>
</dbReference>
<dbReference type="InterPro" id="IPR032710">
    <property type="entry name" value="NTF2-like_dom_sf"/>
</dbReference>
<dbReference type="SUPFAM" id="SSF54427">
    <property type="entry name" value="NTF2-like"/>
    <property type="match status" value="1"/>
</dbReference>
<organism evidence="2 3">
    <name type="scientific">Nocardia terpenica</name>
    <dbReference type="NCBI Taxonomy" id="455432"/>
    <lineage>
        <taxon>Bacteria</taxon>
        <taxon>Bacillati</taxon>
        <taxon>Actinomycetota</taxon>
        <taxon>Actinomycetes</taxon>
        <taxon>Mycobacteriales</taxon>
        <taxon>Nocardiaceae</taxon>
        <taxon>Nocardia</taxon>
    </lineage>
</organism>
<dbReference type="CDD" id="cd00531">
    <property type="entry name" value="NTF2_like"/>
    <property type="match status" value="1"/>
</dbReference>
<dbReference type="Gene3D" id="3.10.450.50">
    <property type="match status" value="1"/>
</dbReference>
<dbReference type="AlphaFoldDB" id="A0A164LE69"/>
<protein>
    <recommendedName>
        <fullName evidence="1">SnoaL-like domain-containing protein</fullName>
    </recommendedName>
</protein>
<dbReference type="STRING" id="455432.AWN90_35860"/>
<accession>A0A164LE69</accession>
<evidence type="ECO:0000313" key="2">
    <source>
        <dbReference type="EMBL" id="KZM72310.1"/>
    </source>
</evidence>
<name>A0A164LE69_9NOCA</name>
<comment type="caution">
    <text evidence="2">The sequence shown here is derived from an EMBL/GenBank/DDBJ whole genome shotgun (WGS) entry which is preliminary data.</text>
</comment>
<feature type="domain" description="SnoaL-like" evidence="1">
    <location>
        <begin position="14"/>
        <end position="139"/>
    </location>
</feature>
<keyword evidence="3" id="KW-1185">Reference proteome</keyword>